<accession>A0A7J8N8Y8</accession>
<reference evidence="1 2" key="1">
    <citation type="journal article" date="2019" name="Genome Biol. Evol.">
        <title>Insights into the evolution of the New World diploid cottons (Gossypium, subgenus Houzingenia) based on genome sequencing.</title>
        <authorList>
            <person name="Grover C.E."/>
            <person name="Arick M.A. 2nd"/>
            <person name="Thrash A."/>
            <person name="Conover J.L."/>
            <person name="Sanders W.S."/>
            <person name="Peterson D.G."/>
            <person name="Frelichowski J.E."/>
            <person name="Scheffler J.A."/>
            <person name="Scheffler B.E."/>
            <person name="Wendel J.F."/>
        </authorList>
    </citation>
    <scope>NUCLEOTIDE SEQUENCE [LARGE SCALE GENOMIC DNA]</scope>
    <source>
        <strain evidence="1">157</strain>
        <tissue evidence="1">Leaf</tissue>
    </source>
</reference>
<dbReference type="AlphaFoldDB" id="A0A7J8N8Y8"/>
<protein>
    <submittedName>
        <fullName evidence="1">Uncharacterized protein</fullName>
    </submittedName>
</protein>
<feature type="non-terminal residue" evidence="1">
    <location>
        <position position="1"/>
    </location>
</feature>
<sequence>FWLGTFINNLVLSTDTTKVLPIPLGLLPKQFKSVAKV</sequence>
<name>A0A7J8N8Y8_9ROSI</name>
<dbReference type="EMBL" id="JABEZX010000013">
    <property type="protein sequence ID" value="MBA0573376.1"/>
    <property type="molecule type" value="Genomic_DNA"/>
</dbReference>
<comment type="caution">
    <text evidence="1">The sequence shown here is derived from an EMBL/GenBank/DDBJ whole genome shotgun (WGS) entry which is preliminary data.</text>
</comment>
<evidence type="ECO:0000313" key="2">
    <source>
        <dbReference type="Proteomes" id="UP000593572"/>
    </source>
</evidence>
<keyword evidence="2" id="KW-1185">Reference proteome</keyword>
<dbReference type="Proteomes" id="UP000593572">
    <property type="component" value="Unassembled WGS sequence"/>
</dbReference>
<gene>
    <name evidence="1" type="ORF">Golob_000652</name>
</gene>
<proteinExistence type="predicted"/>
<evidence type="ECO:0000313" key="1">
    <source>
        <dbReference type="EMBL" id="MBA0573376.1"/>
    </source>
</evidence>
<organism evidence="1 2">
    <name type="scientific">Gossypium lobatum</name>
    <dbReference type="NCBI Taxonomy" id="34289"/>
    <lineage>
        <taxon>Eukaryota</taxon>
        <taxon>Viridiplantae</taxon>
        <taxon>Streptophyta</taxon>
        <taxon>Embryophyta</taxon>
        <taxon>Tracheophyta</taxon>
        <taxon>Spermatophyta</taxon>
        <taxon>Magnoliopsida</taxon>
        <taxon>eudicotyledons</taxon>
        <taxon>Gunneridae</taxon>
        <taxon>Pentapetalae</taxon>
        <taxon>rosids</taxon>
        <taxon>malvids</taxon>
        <taxon>Malvales</taxon>
        <taxon>Malvaceae</taxon>
        <taxon>Malvoideae</taxon>
        <taxon>Gossypium</taxon>
    </lineage>
</organism>